<protein>
    <submittedName>
        <fullName evidence="2">Uncharacterized protein</fullName>
    </submittedName>
</protein>
<organism evidence="2 3">
    <name type="scientific">Trichinella nativa</name>
    <dbReference type="NCBI Taxonomy" id="6335"/>
    <lineage>
        <taxon>Eukaryota</taxon>
        <taxon>Metazoa</taxon>
        <taxon>Ecdysozoa</taxon>
        <taxon>Nematoda</taxon>
        <taxon>Enoplea</taxon>
        <taxon>Dorylaimia</taxon>
        <taxon>Trichinellida</taxon>
        <taxon>Trichinellidae</taxon>
        <taxon>Trichinella</taxon>
    </lineage>
</organism>
<feature type="region of interest" description="Disordered" evidence="1">
    <location>
        <begin position="319"/>
        <end position="658"/>
    </location>
</feature>
<feature type="compositionally biased region" description="Low complexity" evidence="1">
    <location>
        <begin position="380"/>
        <end position="393"/>
    </location>
</feature>
<name>A0A0V1KN65_9BILA</name>
<evidence type="ECO:0000256" key="1">
    <source>
        <dbReference type="SAM" id="MobiDB-lite"/>
    </source>
</evidence>
<feature type="region of interest" description="Disordered" evidence="1">
    <location>
        <begin position="248"/>
        <end position="275"/>
    </location>
</feature>
<dbReference type="Proteomes" id="UP000054721">
    <property type="component" value="Unassembled WGS sequence"/>
</dbReference>
<feature type="compositionally biased region" description="Gly residues" evidence="1">
    <location>
        <begin position="333"/>
        <end position="344"/>
    </location>
</feature>
<dbReference type="EMBL" id="JYDW01000396">
    <property type="protein sequence ID" value="KRZ48513.1"/>
    <property type="molecule type" value="Genomic_DNA"/>
</dbReference>
<feature type="compositionally biased region" description="Polar residues" evidence="1">
    <location>
        <begin position="1"/>
        <end position="11"/>
    </location>
</feature>
<feature type="compositionally biased region" description="Basic and acidic residues" evidence="1">
    <location>
        <begin position="350"/>
        <end position="368"/>
    </location>
</feature>
<feature type="compositionally biased region" description="Low complexity" evidence="1">
    <location>
        <begin position="472"/>
        <end position="486"/>
    </location>
</feature>
<feature type="region of interest" description="Disordered" evidence="1">
    <location>
        <begin position="1"/>
        <end position="36"/>
    </location>
</feature>
<feature type="compositionally biased region" description="Basic and acidic residues" evidence="1">
    <location>
        <begin position="424"/>
        <end position="436"/>
    </location>
</feature>
<sequence>MPESRSLSELTRQIAPPTKNGHAPPPTESRKSYQSVNPVRVRAGFATILPPEPKDFGFPEAARRVMGITPPHRQSASFMVGTTTVSDRLRTSDFPAQYECPRPSLLIMASVPKTNKIEPRSYSIIPSCEHRGGAERQGAGTGGDSPRGGPPARSQDPTTSFLTAATLIYAIGAGITAAAGTRLALQWILVKGFKVDSFQLQGLERVLYCYFSSLPPRVGSGHGDYHRKLIGQTFEWVVAATGGVRSARGYLESPKPPAPDPRPEPGGSSPGEERATKGTITDLMSHSQFHCTGRAYLDMHGLIFETSICYWQDQPESAREEEEAAAAESLAGGQTGGEPGGRSRGTGECMRPDRPRRGPTKPVREHTHAAKPTRASPRDSSPTPLLPALPSVPGTNPEPLGIGRAGTSTAPGAEHRAVGWRGGWRKEKRDTGETATRRSPATPASSRREADTLPTRHNARAQLTAARNRTPAGAAGAHGRAEAAAGPPQAHSSEAQRRGTGKPPDPPGEARSPRSRREKTTPTGVGQERPDSGQPPARSGGGGRTHRELGRRHCARDGRTEEGRSTSDLNPARGRNEGRAESPRGEGLRPRGEGGRHRPEPPPPHRDTRAGLIPPPGYPPRHSGRPQHAPSRRTTGPDEPPRRTSANRPPHRRDNDHC</sequence>
<feature type="compositionally biased region" description="Basic and acidic residues" evidence="1">
    <location>
        <begin position="574"/>
        <end position="609"/>
    </location>
</feature>
<proteinExistence type="predicted"/>
<gene>
    <name evidence="2" type="ORF">T02_16311</name>
</gene>
<evidence type="ECO:0000313" key="2">
    <source>
        <dbReference type="EMBL" id="KRZ48513.1"/>
    </source>
</evidence>
<accession>A0A0V1KN65</accession>
<feature type="region of interest" description="Disordered" evidence="1">
    <location>
        <begin position="126"/>
        <end position="157"/>
    </location>
</feature>
<feature type="compositionally biased region" description="Basic and acidic residues" evidence="1">
    <location>
        <begin position="555"/>
        <end position="565"/>
    </location>
</feature>
<evidence type="ECO:0000313" key="3">
    <source>
        <dbReference type="Proteomes" id="UP000054721"/>
    </source>
</evidence>
<keyword evidence="3" id="KW-1185">Reference proteome</keyword>
<dbReference type="AlphaFoldDB" id="A0A0V1KN65"/>
<reference evidence="2 3" key="1">
    <citation type="submission" date="2015-05" db="EMBL/GenBank/DDBJ databases">
        <title>Evolution of Trichinella species and genotypes.</title>
        <authorList>
            <person name="Korhonen P.K."/>
            <person name="Edoardo P."/>
            <person name="Giuseppe L.R."/>
            <person name="Gasser R.B."/>
        </authorList>
    </citation>
    <scope>NUCLEOTIDE SEQUENCE [LARGE SCALE GENOMIC DNA]</scope>
    <source>
        <strain evidence="2">ISS10</strain>
    </source>
</reference>
<comment type="caution">
    <text evidence="2">The sequence shown here is derived from an EMBL/GenBank/DDBJ whole genome shotgun (WGS) entry which is preliminary data.</text>
</comment>